<comment type="similarity">
    <text evidence="3 13 16">Belongs to the phosphoglycerate kinase family.</text>
</comment>
<reference evidence="19 22" key="2">
    <citation type="submission" date="2019-12" db="EMBL/GenBank/DDBJ databases">
        <title>Functional and genomic insights into the Sphingobium yanoikuyae YC-JY1, a bacterium efficiently degrading bisphenol A.</title>
        <authorList>
            <person name="Jia Y."/>
            <person name="Li X."/>
            <person name="Wang J."/>
            <person name="Eltoukhy A."/>
            <person name="Lamraoui I."/>
            <person name="Yan Y."/>
        </authorList>
    </citation>
    <scope>NUCLEOTIDE SEQUENCE [LARGE SCALE GENOMIC DNA]</scope>
    <source>
        <strain evidence="19 22">YC-JY1</strain>
    </source>
</reference>
<dbReference type="Proteomes" id="UP000464086">
    <property type="component" value="Chromosome"/>
</dbReference>
<comment type="subcellular location">
    <subcellularLocation>
        <location evidence="13">Cytoplasm</location>
    </subcellularLocation>
</comment>
<evidence type="ECO:0000256" key="5">
    <source>
        <dbReference type="ARBA" id="ARBA00013061"/>
    </source>
</evidence>
<gene>
    <name evidence="13 19" type="primary">pgk</name>
    <name evidence="17" type="ORF">BV87_10950</name>
    <name evidence="19" type="ORF">GS397_03535</name>
    <name evidence="20" type="ORF">HH800_13990</name>
    <name evidence="18" type="ORF">N5J77_11560</name>
</gene>
<evidence type="ECO:0000313" key="23">
    <source>
        <dbReference type="Proteomes" id="UP000502611"/>
    </source>
</evidence>
<dbReference type="Gene3D" id="3.40.50.1260">
    <property type="entry name" value="Phosphoglycerate kinase, N-terminal domain"/>
    <property type="match status" value="2"/>
</dbReference>
<evidence type="ECO:0000256" key="14">
    <source>
        <dbReference type="PIRSR" id="PIRSR000724-1"/>
    </source>
</evidence>
<feature type="binding site" evidence="13">
    <location>
        <position position="39"/>
    </location>
    <ligand>
        <name>substrate</name>
    </ligand>
</feature>
<feature type="binding site" evidence="14">
    <location>
        <position position="121"/>
    </location>
    <ligand>
        <name>(2R)-3-phosphoglycerate</name>
        <dbReference type="ChEBI" id="CHEBI:58272"/>
    </ligand>
</feature>
<reference evidence="18" key="4">
    <citation type="submission" date="2022-09" db="EMBL/GenBank/DDBJ databases">
        <title>Intensive care unit water sources are persistently colonized with multi-drug resistant bacteria and are the site of extensive horizontal gene transfer of antibiotic resistance genes.</title>
        <authorList>
            <person name="Diorio-Toth L."/>
        </authorList>
    </citation>
    <scope>NUCLEOTIDE SEQUENCE</scope>
    <source>
        <strain evidence="18">GD03659</strain>
    </source>
</reference>
<evidence type="ECO:0000256" key="11">
    <source>
        <dbReference type="ARBA" id="ARBA00022840"/>
    </source>
</evidence>
<comment type="caution">
    <text evidence="13">Lacks conserved residue(s) required for the propagation of feature annotation.</text>
</comment>
<keyword evidence="12 13" id="KW-0324">Glycolysis</keyword>
<dbReference type="GO" id="GO:0004618">
    <property type="term" value="F:phosphoglycerate kinase activity"/>
    <property type="evidence" value="ECO:0007669"/>
    <property type="project" value="UniProtKB-UniRule"/>
</dbReference>
<dbReference type="PROSITE" id="PS00111">
    <property type="entry name" value="PGLYCERATE_KINASE"/>
    <property type="match status" value="1"/>
</dbReference>
<dbReference type="AlphaFoldDB" id="A0A085K867"/>
<dbReference type="SUPFAM" id="SSF53748">
    <property type="entry name" value="Phosphoglycerate kinase"/>
    <property type="match status" value="1"/>
</dbReference>
<evidence type="ECO:0000313" key="17">
    <source>
        <dbReference type="EMBL" id="ATP18864.1"/>
    </source>
</evidence>
<feature type="binding site" evidence="13 14">
    <location>
        <begin position="24"/>
        <end position="26"/>
    </location>
    <ligand>
        <name>substrate</name>
    </ligand>
</feature>
<dbReference type="InterPro" id="IPR015911">
    <property type="entry name" value="Phosphoglycerate_kinase_CS"/>
</dbReference>
<dbReference type="PANTHER" id="PTHR11406:SF23">
    <property type="entry name" value="PHOSPHOGLYCERATE KINASE 1, CHLOROPLASTIC-RELATED"/>
    <property type="match status" value="1"/>
</dbReference>
<sequence length="400" mass="41904">MAKPFKTLDDMGDITGKVVLVREDLNVPMQDGSVSDDTRLRAAMPTILELADRGAKVLILAHFGRPKGQKNPEFSLSKITRPLTQVLGREVQFIPDCQGEAATDGIKVMRNGDIAILENTRFHAGEEKNDPALVDAIAAIGDLYVNDAFSAAHRAHASTEGLAHKLPAFAGRSMEKELDALEAALGAPVKPVAAVVGGAKVSTKLDVLNNLVTKVDHLIIGGGMANTFLHARGVDVGKSLCEKDLADTADAIFDKAEEAGCIIHLPYDVVVAKEFAANPPSVRTCNVHEVAEDEMILDVGPAAVEALGDALKNCRTLVWNGPLGAFEIAPFDAATVALAKTAAALTKEGQLVSVAGGGDTVAALNHAGAAADFTFISTAGGAFLEWMEGKELPGVKALYA</sequence>
<feature type="binding site" evidence="13 15">
    <location>
        <position position="204"/>
    </location>
    <ligand>
        <name>ATP</name>
        <dbReference type="ChEBI" id="CHEBI:30616"/>
    </ligand>
</feature>
<feature type="binding site" evidence="13">
    <location>
        <position position="154"/>
    </location>
    <ligand>
        <name>substrate</name>
    </ligand>
</feature>
<keyword evidence="9 13" id="KW-0547">Nucleotide-binding</keyword>
<keyword evidence="7 13" id="KW-0963">Cytoplasm</keyword>
<evidence type="ECO:0000256" key="3">
    <source>
        <dbReference type="ARBA" id="ARBA00008982"/>
    </source>
</evidence>
<dbReference type="GO" id="GO:0006094">
    <property type="term" value="P:gluconeogenesis"/>
    <property type="evidence" value="ECO:0007669"/>
    <property type="project" value="TreeGrafter"/>
</dbReference>
<protein>
    <recommendedName>
        <fullName evidence="6 13">Phosphoglycerate kinase</fullName>
        <ecNumber evidence="5 13">2.7.2.3</ecNumber>
    </recommendedName>
</protein>
<comment type="pathway">
    <text evidence="2 13">Carbohydrate degradation; glycolysis; pyruvate from D-glyceraldehyde 3-phosphate: step 2/5.</text>
</comment>
<evidence type="ECO:0000313" key="19">
    <source>
        <dbReference type="EMBL" id="QHD66231.1"/>
    </source>
</evidence>
<evidence type="ECO:0000256" key="8">
    <source>
        <dbReference type="ARBA" id="ARBA00022679"/>
    </source>
</evidence>
<evidence type="ECO:0000256" key="7">
    <source>
        <dbReference type="ARBA" id="ARBA00022490"/>
    </source>
</evidence>
<dbReference type="Proteomes" id="UP001162318">
    <property type="component" value="Unassembled WGS sequence"/>
</dbReference>
<feature type="binding site" evidence="13 15">
    <location>
        <begin position="357"/>
        <end position="360"/>
    </location>
    <ligand>
        <name>ATP</name>
        <dbReference type="ChEBI" id="CHEBI:30616"/>
    </ligand>
</feature>
<feature type="binding site" evidence="14">
    <location>
        <position position="154"/>
    </location>
    <ligand>
        <name>(2R)-3-phosphoglycerate</name>
        <dbReference type="ChEBI" id="CHEBI:58272"/>
    </ligand>
</feature>
<organism evidence="18 24">
    <name type="scientific">Sphingobium yanoikuyae</name>
    <name type="common">Sphingomonas yanoikuyae</name>
    <dbReference type="NCBI Taxonomy" id="13690"/>
    <lineage>
        <taxon>Bacteria</taxon>
        <taxon>Pseudomonadati</taxon>
        <taxon>Pseudomonadota</taxon>
        <taxon>Alphaproteobacteria</taxon>
        <taxon>Sphingomonadales</taxon>
        <taxon>Sphingomonadaceae</taxon>
        <taxon>Sphingobium</taxon>
    </lineage>
</organism>
<dbReference type="FunFam" id="3.40.50.1260:FF:000031">
    <property type="entry name" value="Phosphoglycerate kinase 1"/>
    <property type="match status" value="1"/>
</dbReference>
<dbReference type="Proteomes" id="UP000037029">
    <property type="component" value="Chromosome"/>
</dbReference>
<dbReference type="InterPro" id="IPR036043">
    <property type="entry name" value="Phosphoglycerate_kinase_sf"/>
</dbReference>
<dbReference type="GO" id="GO:0043531">
    <property type="term" value="F:ADP binding"/>
    <property type="evidence" value="ECO:0007669"/>
    <property type="project" value="TreeGrafter"/>
</dbReference>
<dbReference type="FunFam" id="3.40.50.1260:FF:000006">
    <property type="entry name" value="Phosphoglycerate kinase"/>
    <property type="match status" value="1"/>
</dbReference>
<feature type="binding site" evidence="14">
    <location>
        <position position="39"/>
    </location>
    <ligand>
        <name>(2R)-3-phosphoglycerate</name>
        <dbReference type="ChEBI" id="CHEBI:58272"/>
    </ligand>
</feature>
<keyword evidence="8 13" id="KW-0808">Transferase</keyword>
<dbReference type="PIRSF" id="PIRSF000724">
    <property type="entry name" value="Pgk"/>
    <property type="match status" value="1"/>
</dbReference>
<keyword evidence="11 13" id="KW-0067">ATP-binding</keyword>
<dbReference type="InterPro" id="IPR001576">
    <property type="entry name" value="Phosphoglycerate_kinase"/>
</dbReference>
<dbReference type="PANTHER" id="PTHR11406">
    <property type="entry name" value="PHOSPHOGLYCERATE KINASE"/>
    <property type="match status" value="1"/>
</dbReference>
<comment type="subunit">
    <text evidence="4 13">Monomer.</text>
</comment>
<accession>A0A085K867</accession>
<evidence type="ECO:0000313" key="20">
    <source>
        <dbReference type="EMBL" id="QJR03186.1"/>
    </source>
</evidence>
<dbReference type="EMBL" id="CP053021">
    <property type="protein sequence ID" value="QJR03186.1"/>
    <property type="molecule type" value="Genomic_DNA"/>
</dbReference>
<dbReference type="GO" id="GO:0006096">
    <property type="term" value="P:glycolytic process"/>
    <property type="evidence" value="ECO:0007669"/>
    <property type="project" value="UniProtKB-UniRule"/>
</dbReference>
<dbReference type="InterPro" id="IPR015824">
    <property type="entry name" value="Phosphoglycerate_kinase_N"/>
</dbReference>
<dbReference type="Pfam" id="PF00162">
    <property type="entry name" value="PGK"/>
    <property type="match status" value="1"/>
</dbReference>
<dbReference type="EMBL" id="CP047218">
    <property type="protein sequence ID" value="QHD66231.1"/>
    <property type="molecule type" value="Genomic_DNA"/>
</dbReference>
<dbReference type="HAMAP" id="MF_00145">
    <property type="entry name" value="Phosphoglyc_kinase"/>
    <property type="match status" value="1"/>
</dbReference>
<evidence type="ECO:0000256" key="4">
    <source>
        <dbReference type="ARBA" id="ARBA00011245"/>
    </source>
</evidence>
<evidence type="ECO:0000256" key="10">
    <source>
        <dbReference type="ARBA" id="ARBA00022777"/>
    </source>
</evidence>
<evidence type="ECO:0000256" key="15">
    <source>
        <dbReference type="PIRSR" id="PIRSR000724-2"/>
    </source>
</evidence>
<dbReference type="GO" id="GO:0005524">
    <property type="term" value="F:ATP binding"/>
    <property type="evidence" value="ECO:0007669"/>
    <property type="project" value="UniProtKB-KW"/>
</dbReference>
<evidence type="ECO:0000313" key="21">
    <source>
        <dbReference type="Proteomes" id="UP000037029"/>
    </source>
</evidence>
<evidence type="ECO:0000256" key="1">
    <source>
        <dbReference type="ARBA" id="ARBA00000642"/>
    </source>
</evidence>
<evidence type="ECO:0000256" key="2">
    <source>
        <dbReference type="ARBA" id="ARBA00004838"/>
    </source>
</evidence>
<dbReference type="Proteomes" id="UP000502611">
    <property type="component" value="Chromosome"/>
</dbReference>
<reference evidence="17 21" key="1">
    <citation type="submission" date="2017-04" db="EMBL/GenBank/DDBJ databases">
        <title>Characterization, genome and methylation analysis of a phthalic acid esters degrading strain Sphingobium yanoikuyae SHJ.</title>
        <authorList>
            <person name="Feng L."/>
        </authorList>
    </citation>
    <scope>NUCLEOTIDE SEQUENCE [LARGE SCALE GENOMIC DNA]</scope>
    <source>
        <strain evidence="17 21">SHJ</strain>
    </source>
</reference>
<dbReference type="RefSeq" id="WP_037507546.1">
    <property type="nucleotide sequence ID" value="NZ_CAIGKD010000003.1"/>
</dbReference>
<dbReference type="PRINTS" id="PR00477">
    <property type="entry name" value="PHGLYCKINASE"/>
</dbReference>
<evidence type="ECO:0000256" key="6">
    <source>
        <dbReference type="ARBA" id="ARBA00016471"/>
    </source>
</evidence>
<keyword evidence="10 13" id="KW-0418">Kinase</keyword>
<dbReference type="GO" id="GO:0005829">
    <property type="term" value="C:cytosol"/>
    <property type="evidence" value="ECO:0007669"/>
    <property type="project" value="TreeGrafter"/>
</dbReference>
<feature type="binding site" evidence="13">
    <location>
        <position position="121"/>
    </location>
    <ligand>
        <name>substrate</name>
    </ligand>
</feature>
<feature type="binding site" evidence="13 14">
    <location>
        <begin position="62"/>
        <end position="65"/>
    </location>
    <ligand>
        <name>substrate</name>
    </ligand>
</feature>
<evidence type="ECO:0000313" key="24">
    <source>
        <dbReference type="Proteomes" id="UP001162318"/>
    </source>
</evidence>
<evidence type="ECO:0000256" key="16">
    <source>
        <dbReference type="RuleBase" id="RU000532"/>
    </source>
</evidence>
<dbReference type="UniPathway" id="UPA00109">
    <property type="reaction ID" value="UER00185"/>
</dbReference>
<dbReference type="EMBL" id="CP020925">
    <property type="protein sequence ID" value="ATP18864.1"/>
    <property type="molecule type" value="Genomic_DNA"/>
</dbReference>
<evidence type="ECO:0000313" key="22">
    <source>
        <dbReference type="Proteomes" id="UP000464086"/>
    </source>
</evidence>
<evidence type="ECO:0000256" key="12">
    <source>
        <dbReference type="ARBA" id="ARBA00023152"/>
    </source>
</evidence>
<evidence type="ECO:0000313" key="18">
    <source>
        <dbReference type="EMBL" id="MDH2131764.1"/>
    </source>
</evidence>
<evidence type="ECO:0000256" key="9">
    <source>
        <dbReference type="ARBA" id="ARBA00022741"/>
    </source>
</evidence>
<reference evidence="20 23" key="3">
    <citation type="submission" date="2020-04" db="EMBL/GenBank/DDBJ databases">
        <title>The Whole Genome Analysis of High salt-tolerant Sphingobium yanoikuyae YC-XJ2 with Aryl organophosphorus flame retardants (aryl-OPFRs)-degrading capacity and characteristics of Related phosphotriesterase.</title>
        <authorList>
            <person name="Li X."/>
        </authorList>
    </citation>
    <scope>NUCLEOTIDE SEQUENCE [LARGE SCALE GENOMIC DNA]</scope>
    <source>
        <strain evidence="20 23">YC-XJ2</strain>
    </source>
</reference>
<proteinExistence type="inferred from homology"/>
<dbReference type="EMBL" id="JAOCKX010000013">
    <property type="protein sequence ID" value="MDH2131764.1"/>
    <property type="molecule type" value="Genomic_DNA"/>
</dbReference>
<name>A0A085K867_SPHYA</name>
<comment type="catalytic activity">
    <reaction evidence="1 13 16">
        <text>(2R)-3-phosphoglycerate + ATP = (2R)-3-phospho-glyceroyl phosphate + ADP</text>
        <dbReference type="Rhea" id="RHEA:14801"/>
        <dbReference type="ChEBI" id="CHEBI:30616"/>
        <dbReference type="ChEBI" id="CHEBI:57604"/>
        <dbReference type="ChEBI" id="CHEBI:58272"/>
        <dbReference type="ChEBI" id="CHEBI:456216"/>
        <dbReference type="EC" id="2.7.2.3"/>
    </reaction>
</comment>
<feature type="binding site" evidence="13 15">
    <location>
        <position position="327"/>
    </location>
    <ligand>
        <name>ATP</name>
        <dbReference type="ChEBI" id="CHEBI:30616"/>
    </ligand>
</feature>
<dbReference type="EC" id="2.7.2.3" evidence="5 13"/>
<evidence type="ECO:0000256" key="13">
    <source>
        <dbReference type="HAMAP-Rule" id="MF_00145"/>
    </source>
</evidence>